<evidence type="ECO:0000313" key="1">
    <source>
        <dbReference type="EMBL" id="GAS95724.1"/>
    </source>
</evidence>
<dbReference type="OrthoDB" id="4641701at2"/>
<dbReference type="STRING" id="228230.RMCC_2690"/>
<gene>
    <name evidence="1" type="ORF">RMCC_2690</name>
</gene>
<reference evidence="2" key="2">
    <citation type="submission" date="2016-02" db="EMBL/GenBank/DDBJ databases">
        <title>Draft genome sequence of five rapidly growing Mycobacterium species.</title>
        <authorList>
            <person name="Katahira K."/>
            <person name="Gotou Y."/>
            <person name="Iida K."/>
            <person name="Ogura Y."/>
            <person name="Hayashi T."/>
        </authorList>
    </citation>
    <scope>NUCLEOTIDE SEQUENCE [LARGE SCALE GENOMIC DNA]</scope>
    <source>
        <strain evidence="2">JCM15298</strain>
    </source>
</reference>
<evidence type="ECO:0000313" key="2">
    <source>
        <dbReference type="Proteomes" id="UP000069443"/>
    </source>
</evidence>
<proteinExistence type="predicted"/>
<organism evidence="1 2">
    <name type="scientific">Mycolicibacterium canariasense</name>
    <name type="common">Mycobacterium canariasense</name>
    <dbReference type="NCBI Taxonomy" id="228230"/>
    <lineage>
        <taxon>Bacteria</taxon>
        <taxon>Bacillati</taxon>
        <taxon>Actinomycetota</taxon>
        <taxon>Actinomycetes</taxon>
        <taxon>Mycobacteriales</taxon>
        <taxon>Mycobacteriaceae</taxon>
        <taxon>Mycolicibacterium</taxon>
    </lineage>
</organism>
<dbReference type="AlphaFoldDB" id="A0A100WD18"/>
<dbReference type="EMBL" id="BCSY01000042">
    <property type="protein sequence ID" value="GAS95724.1"/>
    <property type="molecule type" value="Genomic_DNA"/>
</dbReference>
<keyword evidence="2" id="KW-1185">Reference proteome</keyword>
<reference evidence="2" key="1">
    <citation type="journal article" date="2016" name="Genome Announc.">
        <title>Draft Genome Sequences of Five Rapidly Growing Mycobacterium Species, M. thermoresistibile, M. fortuitum subsp. acetamidolyticum, M. canariasense, M. brisbanense, and M. novocastrense.</title>
        <authorList>
            <person name="Katahira K."/>
            <person name="Ogura Y."/>
            <person name="Gotoh Y."/>
            <person name="Hayashi T."/>
        </authorList>
    </citation>
    <scope>NUCLEOTIDE SEQUENCE [LARGE SCALE GENOMIC DNA]</scope>
    <source>
        <strain evidence="2">JCM15298</strain>
    </source>
</reference>
<name>A0A100WD18_MYCCR</name>
<accession>A0A100WD18</accession>
<comment type="caution">
    <text evidence="1">The sequence shown here is derived from an EMBL/GenBank/DDBJ whole genome shotgun (WGS) entry which is preliminary data.</text>
</comment>
<dbReference type="RefSeq" id="WP_062656861.1">
    <property type="nucleotide sequence ID" value="NZ_BCSY01000042.1"/>
</dbReference>
<protein>
    <submittedName>
        <fullName evidence="1">Uncharacterized protein</fullName>
    </submittedName>
</protein>
<dbReference type="Proteomes" id="UP000069443">
    <property type="component" value="Unassembled WGS sequence"/>
</dbReference>
<sequence length="262" mass="28562">MSIPTLADIDMTAHFPQLPPQLSPPDSDDNALGMVQVRIAPLIEPGPLALAGLTETVTETVLDMQLIIDYTLALARRTAARIQRGHVDYIEHPHQHPTSGVTCLRCAVLGTSRDLTVANALLEILTLTNADEEWNCSSDCTDTRIISRLRRLAVSAAVFEELYGPRWGEVMLTCLRIEAADFRLLHHLVRQHNTSRVLTVHTRQSLSAYHLATVVCPWTSRGGGTVTPMLRGSVGIRLAVATAAVAIGEPPAWLDHLPAPVL</sequence>